<protein>
    <submittedName>
        <fullName evidence="1">Uncharacterized protein</fullName>
    </submittedName>
</protein>
<reference evidence="1 2" key="1">
    <citation type="journal article" date="2015" name="Stand. Genomic Sci.">
        <title>Genomic Encyclopedia of Bacterial and Archaeal Type Strains, Phase III: the genomes of soil and plant-associated and newly described type strains.</title>
        <authorList>
            <person name="Whitman W.B."/>
            <person name="Woyke T."/>
            <person name="Klenk H.P."/>
            <person name="Zhou Y."/>
            <person name="Lilburn T.G."/>
            <person name="Beck B.J."/>
            <person name="De Vos P."/>
            <person name="Vandamme P."/>
            <person name="Eisen J.A."/>
            <person name="Garrity G."/>
            <person name="Hugenholtz P."/>
            <person name="Kyrpides N.C."/>
        </authorList>
    </citation>
    <scope>NUCLEOTIDE SEQUENCE [LARGE SCALE GENOMIC DNA]</scope>
    <source>
        <strain evidence="1 2">VKM Ac-2540</strain>
    </source>
</reference>
<evidence type="ECO:0000313" key="2">
    <source>
        <dbReference type="Proteomes" id="UP000292027"/>
    </source>
</evidence>
<dbReference type="AlphaFoldDB" id="A0A4Q7XLJ6"/>
<keyword evidence="2" id="KW-1185">Reference proteome</keyword>
<organism evidence="1 2">
    <name type="scientific">Kribbella rubisoli</name>
    <dbReference type="NCBI Taxonomy" id="3075929"/>
    <lineage>
        <taxon>Bacteria</taxon>
        <taxon>Bacillati</taxon>
        <taxon>Actinomycetota</taxon>
        <taxon>Actinomycetes</taxon>
        <taxon>Propionibacteriales</taxon>
        <taxon>Kribbellaceae</taxon>
        <taxon>Kribbella</taxon>
    </lineage>
</organism>
<dbReference type="EMBL" id="SHKR01000001">
    <property type="protein sequence ID" value="RZU24371.1"/>
    <property type="molecule type" value="Genomic_DNA"/>
</dbReference>
<comment type="caution">
    <text evidence="1">The sequence shown here is derived from an EMBL/GenBank/DDBJ whole genome shotgun (WGS) entry which is preliminary data.</text>
</comment>
<accession>A0A4Q7XLJ6</accession>
<name>A0A4Q7XLJ6_9ACTN</name>
<dbReference type="Proteomes" id="UP000292027">
    <property type="component" value="Unassembled WGS sequence"/>
</dbReference>
<evidence type="ECO:0000313" key="1">
    <source>
        <dbReference type="EMBL" id="RZU24371.1"/>
    </source>
</evidence>
<proteinExistence type="predicted"/>
<sequence>MDLGRPMLPATYARGCDWRPVICASFSVLHRVGVTSADVGWQIDVRHNHGKQFRPRRIHLEVPARYGIYTGGRTFRADLPCFHEGQPDCPGCRRTAISMISAHQLTAMLAPTDTATTVFNESIPLEDLVDPRNPPATCEISTCRKSPRANCATSDSQAFEVFGCVRDPVRRRVGRNDRQRPLLP</sequence>
<gene>
    <name evidence="1" type="ORF">EV645_0003</name>
</gene>